<feature type="transmembrane region" description="Helical" evidence="1">
    <location>
        <begin position="132"/>
        <end position="152"/>
    </location>
</feature>
<keyword evidence="1" id="KW-0812">Transmembrane</keyword>
<reference evidence="2 3" key="1">
    <citation type="submission" date="2019-12" db="EMBL/GenBank/DDBJ databases">
        <title>Hybrid Genome Assemblies of two High G+C Isolates from Undergraduate Microbiology Courses.</title>
        <authorList>
            <person name="Ne Ville C.J."/>
            <person name="Enright D."/>
            <person name="Hernandez I."/>
            <person name="Dodsworth J."/>
            <person name="Orwin P.M."/>
        </authorList>
    </citation>
    <scope>NUCLEOTIDE SEQUENCE [LARGE SCALE GENOMIC DNA]</scope>
    <source>
        <strain evidence="2 3">CSUSB</strain>
    </source>
</reference>
<feature type="transmembrane region" description="Helical" evidence="1">
    <location>
        <begin position="242"/>
        <end position="262"/>
    </location>
</feature>
<dbReference type="Proteomes" id="UP000425817">
    <property type="component" value="Chromosome"/>
</dbReference>
<dbReference type="Pfam" id="PF12040">
    <property type="entry name" value="DUF3526"/>
    <property type="match status" value="1"/>
</dbReference>
<dbReference type="GO" id="GO:0005886">
    <property type="term" value="C:plasma membrane"/>
    <property type="evidence" value="ECO:0007669"/>
    <property type="project" value="UniProtKB-SubCell"/>
</dbReference>
<evidence type="ECO:0000313" key="3">
    <source>
        <dbReference type="Proteomes" id="UP000425817"/>
    </source>
</evidence>
<dbReference type="RefSeq" id="WP_157613972.1">
    <property type="nucleotide sequence ID" value="NZ_CP046622.1"/>
</dbReference>
<dbReference type="OrthoDB" id="6016419at2"/>
<protein>
    <submittedName>
        <fullName evidence="2">DUF3526 domain-containing protein</fullName>
    </submittedName>
</protein>
<dbReference type="InterPro" id="IPR021913">
    <property type="entry name" value="DUF3526"/>
</dbReference>
<organism evidence="2 3">
    <name type="scientific">Variovorax paradoxus</name>
    <dbReference type="NCBI Taxonomy" id="34073"/>
    <lineage>
        <taxon>Bacteria</taxon>
        <taxon>Pseudomonadati</taxon>
        <taxon>Pseudomonadota</taxon>
        <taxon>Betaproteobacteria</taxon>
        <taxon>Burkholderiales</taxon>
        <taxon>Comamonadaceae</taxon>
        <taxon>Variovorax</taxon>
    </lineage>
</organism>
<dbReference type="EMBL" id="CP046622">
    <property type="protein sequence ID" value="QGW82638.1"/>
    <property type="molecule type" value="Genomic_DNA"/>
</dbReference>
<sequence length="454" mass="49275">MNWVAHELRLLVRSKLALSALTLLLVLSALAVLSGMREVERQQQTIARLEGLQQQELAAQARKYTHGGDAGSAAYYTFHGTWDAPSPTAFLALGLRDAAPYVLRVRALALQAQLHEGESFNPELALAGRFDFAFVLVYLAPLFLIALLYDLVSGERRSGRLSTLLAMPGAGRGLWLRRAGLRTALVFGCLVLPVLAGAPASGTAIEALGIVLLVTAGYLALWSGLALIVATRSGSSAANAMALMGCWAVLTLILPTLANAVLARAVPVHQGVELMLAQRQAVHGAWDLPPEATMEKFFRTHPEWRDTSPLPSGFHWKWYYAFQQLGDESAAPQVAAYRDGLLARQRWTSRLGWLLPGVGVQAALHRQADTDLQAQLAYQDRIAEFHARLRAFYYPYLFNDVRFGPQDFASQPHFSPSSQPAEVPLEQLLGLLLMGAAVLALGVDAAGRVRPSAG</sequence>
<dbReference type="PANTHER" id="PTHR43471">
    <property type="entry name" value="ABC TRANSPORTER PERMEASE"/>
    <property type="match status" value="1"/>
</dbReference>
<proteinExistence type="predicted"/>
<feature type="transmembrane region" description="Helical" evidence="1">
    <location>
        <begin position="181"/>
        <end position="201"/>
    </location>
</feature>
<gene>
    <name evidence="2" type="ORF">GOQ09_14115</name>
</gene>
<feature type="transmembrane region" description="Helical" evidence="1">
    <location>
        <begin position="207"/>
        <end position="230"/>
    </location>
</feature>
<accession>A0A6I6HH11</accession>
<name>A0A6I6HH11_VARPD</name>
<evidence type="ECO:0000256" key="1">
    <source>
        <dbReference type="SAM" id="Phobius"/>
    </source>
</evidence>
<dbReference type="AlphaFoldDB" id="A0A6I6HH11"/>
<dbReference type="PANTHER" id="PTHR43471:SF1">
    <property type="entry name" value="ABC TRANSPORTER PERMEASE PROTEIN NOSY-RELATED"/>
    <property type="match status" value="1"/>
</dbReference>
<keyword evidence="1" id="KW-1133">Transmembrane helix</keyword>
<evidence type="ECO:0000313" key="2">
    <source>
        <dbReference type="EMBL" id="QGW82638.1"/>
    </source>
</evidence>
<dbReference type="GO" id="GO:0140359">
    <property type="term" value="F:ABC-type transporter activity"/>
    <property type="evidence" value="ECO:0007669"/>
    <property type="project" value="InterPro"/>
</dbReference>
<keyword evidence="1" id="KW-0472">Membrane</keyword>